<keyword evidence="4" id="KW-0158">Chromosome</keyword>
<dbReference type="InterPro" id="IPR038275">
    <property type="entry name" value="Nuf2_N_sf"/>
</dbReference>
<proteinExistence type="inferred from homology"/>
<dbReference type="Pfam" id="PF03800">
    <property type="entry name" value="Nuf2"/>
    <property type="match status" value="1"/>
</dbReference>
<evidence type="ECO:0000256" key="5">
    <source>
        <dbReference type="ARBA" id="ARBA00022618"/>
    </source>
</evidence>
<evidence type="ECO:0000256" key="2">
    <source>
        <dbReference type="ARBA" id="ARBA00004584"/>
    </source>
</evidence>
<feature type="coiled-coil region" evidence="11">
    <location>
        <begin position="279"/>
        <end position="306"/>
    </location>
</feature>
<feature type="domain" description="Nuf2 DHR10-like" evidence="13">
    <location>
        <begin position="285"/>
        <end position="397"/>
    </location>
</feature>
<dbReference type="Proteomes" id="UP000398389">
    <property type="component" value="Unassembled WGS sequence"/>
</dbReference>
<dbReference type="Gene3D" id="1.10.418.60">
    <property type="entry name" value="Ncd80 complex, Nuf2 subunit"/>
    <property type="match status" value="1"/>
</dbReference>
<keyword evidence="6" id="KW-0498">Mitosis</keyword>
<feature type="coiled-coil region" evidence="11">
    <location>
        <begin position="160"/>
        <end position="225"/>
    </location>
</feature>
<evidence type="ECO:0000259" key="12">
    <source>
        <dbReference type="Pfam" id="PF03800"/>
    </source>
</evidence>
<reference evidence="14 15" key="1">
    <citation type="submission" date="2019-09" db="EMBL/GenBank/DDBJ databases">
        <authorList>
            <person name="Brejova B."/>
        </authorList>
    </citation>
    <scope>NUCLEOTIDE SEQUENCE [LARGE SCALE GENOMIC DNA]</scope>
</reference>
<evidence type="ECO:0000256" key="6">
    <source>
        <dbReference type="ARBA" id="ARBA00022776"/>
    </source>
</evidence>
<dbReference type="InterPro" id="IPR005549">
    <property type="entry name" value="Kinetochore_Nuf2_N"/>
</dbReference>
<sequence>MYSGRRSMVPSTGRRTPANSRFTFPVYSLPEIVESLKACEINVTAEDLAQPRQQFIQNLFNQILQELLGISITISQLHAAAEYAVEQDEHQQIFIRGASGIDDISDAQLMLANKPVLFRFMQSIGVSDFSIMDVVKPEPERVRRVLSTVVNYAKYRVHNCNGFYDAVRDYEDTVKELQNEMGRRGELEEKIEQLERDGEEFEDEMKVLEEQRATAEAELLRYSKKQTEYTDGHVEYKQKKTALMAAINDNGFLAEEAKAETERLRPYVITNPETEHKVLRDLNGMLAQTREKLDKIERRTRELELGAVAIKAARGELDKCVRMLHECASESQREDESRRKLSGLSDRAEQRGITAREVDREVQMVGRQLRAAQDKIERVQGTLVRRKEEAKREMAGLNDKYSTLVAERSVNDLEMKRLRDAVLATEQEMASMRAGLESDIRQFEAEAQRLEATILKYMKDMERKMR</sequence>
<dbReference type="InterPro" id="IPR041112">
    <property type="entry name" value="Nuf2_DHR10-like"/>
</dbReference>
<dbReference type="RefSeq" id="XP_031852292.1">
    <property type="nucleotide sequence ID" value="XM_031996401.1"/>
</dbReference>
<dbReference type="Pfam" id="PF18595">
    <property type="entry name" value="Nuf2_DHR10-like"/>
    <property type="match status" value="1"/>
</dbReference>
<keyword evidence="8" id="KW-0539">Nucleus</keyword>
<evidence type="ECO:0000256" key="1">
    <source>
        <dbReference type="ARBA" id="ARBA00004123"/>
    </source>
</evidence>
<evidence type="ECO:0000256" key="10">
    <source>
        <dbReference type="ARBA" id="ARBA00023328"/>
    </source>
</evidence>
<dbReference type="OrthoDB" id="8194677at2759"/>
<gene>
    <name evidence="14" type="ORF">SAPINGB_P001680</name>
</gene>
<keyword evidence="7 11" id="KW-0175">Coiled coil</keyword>
<dbReference type="GO" id="GO:0031262">
    <property type="term" value="C:Ndc80 complex"/>
    <property type="evidence" value="ECO:0007669"/>
    <property type="project" value="InterPro"/>
</dbReference>
<evidence type="ECO:0000256" key="4">
    <source>
        <dbReference type="ARBA" id="ARBA00022454"/>
    </source>
</evidence>
<feature type="coiled-coil region" evidence="11">
    <location>
        <begin position="433"/>
        <end position="460"/>
    </location>
</feature>
<feature type="domain" description="Kinetochore protein Nuf2 N-terminal" evidence="12">
    <location>
        <begin position="22"/>
        <end position="168"/>
    </location>
</feature>
<protein>
    <submittedName>
        <fullName evidence="14">Uncharacterized protein</fullName>
    </submittedName>
</protein>
<evidence type="ECO:0000256" key="7">
    <source>
        <dbReference type="ARBA" id="ARBA00023054"/>
    </source>
</evidence>
<evidence type="ECO:0000313" key="14">
    <source>
        <dbReference type="EMBL" id="VVT47376.1"/>
    </source>
</evidence>
<dbReference type="AlphaFoldDB" id="A0A5E8B932"/>
<organism evidence="14 15">
    <name type="scientific">Magnusiomyces paraingens</name>
    <dbReference type="NCBI Taxonomy" id="2606893"/>
    <lineage>
        <taxon>Eukaryota</taxon>
        <taxon>Fungi</taxon>
        <taxon>Dikarya</taxon>
        <taxon>Ascomycota</taxon>
        <taxon>Saccharomycotina</taxon>
        <taxon>Dipodascomycetes</taxon>
        <taxon>Dipodascales</taxon>
        <taxon>Dipodascaceae</taxon>
        <taxon>Magnusiomyces</taxon>
    </lineage>
</organism>
<dbReference type="EMBL" id="CABVLU010000001">
    <property type="protein sequence ID" value="VVT47376.1"/>
    <property type="molecule type" value="Genomic_DNA"/>
</dbReference>
<keyword evidence="10" id="KW-0137">Centromere</keyword>
<dbReference type="GO" id="GO:0005634">
    <property type="term" value="C:nucleus"/>
    <property type="evidence" value="ECO:0007669"/>
    <property type="project" value="UniProtKB-SubCell"/>
</dbReference>
<comment type="subcellular location">
    <subcellularLocation>
        <location evidence="2">Chromosome</location>
        <location evidence="2">Centromere</location>
    </subcellularLocation>
    <subcellularLocation>
        <location evidence="1">Nucleus</location>
    </subcellularLocation>
</comment>
<comment type="similarity">
    <text evidence="3">Belongs to the NUF2 family.</text>
</comment>
<dbReference type="GO" id="GO:0051301">
    <property type="term" value="P:cell division"/>
    <property type="evidence" value="ECO:0007669"/>
    <property type="project" value="UniProtKB-KW"/>
</dbReference>
<keyword evidence="15" id="KW-1185">Reference proteome</keyword>
<dbReference type="GeneID" id="43580501"/>
<accession>A0A5E8B932</accession>
<name>A0A5E8B932_9ASCO</name>
<evidence type="ECO:0000256" key="9">
    <source>
        <dbReference type="ARBA" id="ARBA00023306"/>
    </source>
</evidence>
<evidence type="ECO:0000256" key="3">
    <source>
        <dbReference type="ARBA" id="ARBA00005498"/>
    </source>
</evidence>
<evidence type="ECO:0000313" key="15">
    <source>
        <dbReference type="Proteomes" id="UP000398389"/>
    </source>
</evidence>
<evidence type="ECO:0000256" key="11">
    <source>
        <dbReference type="SAM" id="Coils"/>
    </source>
</evidence>
<evidence type="ECO:0000256" key="8">
    <source>
        <dbReference type="ARBA" id="ARBA00023242"/>
    </source>
</evidence>
<feature type="coiled-coil region" evidence="11">
    <location>
        <begin position="369"/>
        <end position="407"/>
    </location>
</feature>
<keyword evidence="9" id="KW-0131">Cell cycle</keyword>
<evidence type="ECO:0000259" key="13">
    <source>
        <dbReference type="Pfam" id="PF18595"/>
    </source>
</evidence>
<keyword evidence="5" id="KW-0132">Cell division</keyword>